<keyword evidence="2" id="KW-1185">Reference proteome</keyword>
<sequence>MKLSPTEVNIYEAGQAYGGDNTVKRVTPVLFPQDLTGFDPQKAAVDFTVGETNTFYVAMAFPATGCADTACPSLINVQQVKDGKVQWSRVWKTEEPVKLRQITANKGEVILLTNNGAANPDSIEAQSQMTWVSDAGDVFLRARVPLELWRRDWAKGTPEQQYAVIPNLKYIQSDDSGRLLLSNHNVIMTGTFSEGISNIYLLDEANSSIDRGDFSDVKFNGEYVYAAGTTRTNFGNPDPTGGNTKLFFLPLDFQLNER</sequence>
<dbReference type="EMBL" id="BNAL01000044">
    <property type="protein sequence ID" value="GHG10704.1"/>
    <property type="molecule type" value="Genomic_DNA"/>
</dbReference>
<protein>
    <recommendedName>
        <fullName evidence="3">Lipoprotein</fullName>
    </recommendedName>
</protein>
<evidence type="ECO:0000313" key="1">
    <source>
        <dbReference type="EMBL" id="GHG10704.1"/>
    </source>
</evidence>
<dbReference type="RefSeq" id="WP_189643980.1">
    <property type="nucleotide sequence ID" value="NZ_BNAL01000044.1"/>
</dbReference>
<dbReference type="Proteomes" id="UP000632154">
    <property type="component" value="Unassembled WGS sequence"/>
</dbReference>
<evidence type="ECO:0008006" key="3">
    <source>
        <dbReference type="Google" id="ProtNLM"/>
    </source>
</evidence>
<gene>
    <name evidence="1" type="ORF">GCM10017783_23880</name>
</gene>
<proteinExistence type="predicted"/>
<name>A0ABQ3KAS3_9DEIO</name>
<comment type="caution">
    <text evidence="1">The sequence shown here is derived from an EMBL/GenBank/DDBJ whole genome shotgun (WGS) entry which is preliminary data.</text>
</comment>
<organism evidence="1 2">
    <name type="scientific">Deinococcus piscis</name>
    <dbReference type="NCBI Taxonomy" id="394230"/>
    <lineage>
        <taxon>Bacteria</taxon>
        <taxon>Thermotogati</taxon>
        <taxon>Deinococcota</taxon>
        <taxon>Deinococci</taxon>
        <taxon>Deinococcales</taxon>
        <taxon>Deinococcaceae</taxon>
        <taxon>Deinococcus</taxon>
    </lineage>
</organism>
<reference evidence="2" key="1">
    <citation type="journal article" date="2019" name="Int. J. Syst. Evol. Microbiol.">
        <title>The Global Catalogue of Microorganisms (GCM) 10K type strain sequencing project: providing services to taxonomists for standard genome sequencing and annotation.</title>
        <authorList>
            <consortium name="The Broad Institute Genomics Platform"/>
            <consortium name="The Broad Institute Genome Sequencing Center for Infectious Disease"/>
            <person name="Wu L."/>
            <person name="Ma J."/>
        </authorList>
    </citation>
    <scope>NUCLEOTIDE SEQUENCE [LARGE SCALE GENOMIC DNA]</scope>
    <source>
        <strain evidence="2">CGMCC 1.18439</strain>
    </source>
</reference>
<accession>A0ABQ3KAS3</accession>
<evidence type="ECO:0000313" key="2">
    <source>
        <dbReference type="Proteomes" id="UP000632154"/>
    </source>
</evidence>